<organism evidence="11 12">
    <name type="scientific">Paenibacillus abyssi</name>
    <dbReference type="NCBI Taxonomy" id="1340531"/>
    <lineage>
        <taxon>Bacteria</taxon>
        <taxon>Bacillati</taxon>
        <taxon>Bacillota</taxon>
        <taxon>Bacilli</taxon>
        <taxon>Bacillales</taxon>
        <taxon>Paenibacillaceae</taxon>
        <taxon>Paenibacillus</taxon>
    </lineage>
</organism>
<keyword evidence="5" id="KW-0805">Transcription regulation</keyword>
<evidence type="ECO:0000256" key="5">
    <source>
        <dbReference type="ARBA" id="ARBA00023015"/>
    </source>
</evidence>
<keyword evidence="12" id="KW-1185">Reference proteome</keyword>
<comment type="subcellular location">
    <subcellularLocation>
        <location evidence="1">Cell membrane</location>
        <topology evidence="1">Multi-pass membrane protein</topology>
    </subcellularLocation>
</comment>
<comment type="caution">
    <text evidence="11">The sequence shown here is derived from an EMBL/GenBank/DDBJ whole genome shotgun (WGS) entry which is preliminary data.</text>
</comment>
<dbReference type="SUPFAM" id="SSF46689">
    <property type="entry name" value="Homeodomain-like"/>
    <property type="match status" value="1"/>
</dbReference>
<keyword evidence="8" id="KW-0804">Transcription</keyword>
<evidence type="ECO:0000259" key="10">
    <source>
        <dbReference type="PROSITE" id="PS01124"/>
    </source>
</evidence>
<dbReference type="Proteomes" id="UP000644756">
    <property type="component" value="Unassembled WGS sequence"/>
</dbReference>
<evidence type="ECO:0000256" key="1">
    <source>
        <dbReference type="ARBA" id="ARBA00004651"/>
    </source>
</evidence>
<dbReference type="PROSITE" id="PS01124">
    <property type="entry name" value="HTH_ARAC_FAMILY_2"/>
    <property type="match status" value="1"/>
</dbReference>
<dbReference type="PROSITE" id="PS00041">
    <property type="entry name" value="HTH_ARAC_FAMILY_1"/>
    <property type="match status" value="1"/>
</dbReference>
<dbReference type="PANTHER" id="PTHR43280">
    <property type="entry name" value="ARAC-FAMILY TRANSCRIPTIONAL REGULATOR"/>
    <property type="match status" value="1"/>
</dbReference>
<dbReference type="GO" id="GO:0003700">
    <property type="term" value="F:DNA-binding transcription factor activity"/>
    <property type="evidence" value="ECO:0007669"/>
    <property type="project" value="InterPro"/>
</dbReference>
<dbReference type="CDD" id="cd12912">
    <property type="entry name" value="PDC2_MCP_like"/>
    <property type="match status" value="1"/>
</dbReference>
<name>A0A917FU16_9BACL</name>
<reference evidence="11" key="1">
    <citation type="journal article" date="2014" name="Int. J. Syst. Evol. Microbiol.">
        <title>Complete genome sequence of Corynebacterium casei LMG S-19264T (=DSM 44701T), isolated from a smear-ripened cheese.</title>
        <authorList>
            <consortium name="US DOE Joint Genome Institute (JGI-PGF)"/>
            <person name="Walter F."/>
            <person name="Albersmeier A."/>
            <person name="Kalinowski J."/>
            <person name="Ruckert C."/>
        </authorList>
    </citation>
    <scope>NUCLEOTIDE SEQUENCE</scope>
    <source>
        <strain evidence="11">CGMCC 1.12987</strain>
    </source>
</reference>
<evidence type="ECO:0000256" key="8">
    <source>
        <dbReference type="ARBA" id="ARBA00023163"/>
    </source>
</evidence>
<evidence type="ECO:0000256" key="2">
    <source>
        <dbReference type="ARBA" id="ARBA00022475"/>
    </source>
</evidence>
<dbReference type="GO" id="GO:0043565">
    <property type="term" value="F:sequence-specific DNA binding"/>
    <property type="evidence" value="ECO:0007669"/>
    <property type="project" value="InterPro"/>
</dbReference>
<evidence type="ECO:0000256" key="7">
    <source>
        <dbReference type="ARBA" id="ARBA00023136"/>
    </source>
</evidence>
<reference evidence="11" key="2">
    <citation type="submission" date="2020-09" db="EMBL/GenBank/DDBJ databases">
        <authorList>
            <person name="Sun Q."/>
            <person name="Zhou Y."/>
        </authorList>
    </citation>
    <scope>NUCLEOTIDE SEQUENCE</scope>
    <source>
        <strain evidence="11">CGMCC 1.12987</strain>
    </source>
</reference>
<dbReference type="Gene3D" id="3.30.450.20">
    <property type="entry name" value="PAS domain"/>
    <property type="match status" value="1"/>
</dbReference>
<evidence type="ECO:0000256" key="4">
    <source>
        <dbReference type="ARBA" id="ARBA00022989"/>
    </source>
</evidence>
<dbReference type="PANTHER" id="PTHR43280:SF2">
    <property type="entry name" value="HTH-TYPE TRANSCRIPTIONAL REGULATOR EXSA"/>
    <property type="match status" value="1"/>
</dbReference>
<dbReference type="AlphaFoldDB" id="A0A917FU16"/>
<evidence type="ECO:0000313" key="12">
    <source>
        <dbReference type="Proteomes" id="UP000644756"/>
    </source>
</evidence>
<dbReference type="GO" id="GO:0005886">
    <property type="term" value="C:plasma membrane"/>
    <property type="evidence" value="ECO:0007669"/>
    <property type="project" value="UniProtKB-SubCell"/>
</dbReference>
<dbReference type="InterPro" id="IPR018062">
    <property type="entry name" value="HTH_AraC-typ_CS"/>
</dbReference>
<dbReference type="Pfam" id="PF02743">
    <property type="entry name" value="dCache_1"/>
    <property type="match status" value="1"/>
</dbReference>
<dbReference type="RefSeq" id="WP_188530732.1">
    <property type="nucleotide sequence ID" value="NZ_BMGR01000005.1"/>
</dbReference>
<dbReference type="InterPro" id="IPR033479">
    <property type="entry name" value="dCache_1"/>
</dbReference>
<evidence type="ECO:0000256" key="3">
    <source>
        <dbReference type="ARBA" id="ARBA00022692"/>
    </source>
</evidence>
<sequence length="763" mass="87544">MGFLGRFRNYRVYRKLLLSYVLLIVITISLVTTILYFLFSAKAVQEIDDSSQKMLSQVSYTANVVFKQIEIITNQLLNDSQVTMFLYANNDKIVNYNVKLLLSKVQSVYPFISNISLYNFENGNYIDATGQSKDPNLPAPQHVQYFQFYPRQIEQVNEQMNRLLTFKIIPLPSFTGDSKSAIVLDLEEAYIQNTMRSISSSSPHTSTFVMDNRGIVLSHSNAAYFMNDVSDEEYVQTIIDGTSDQGSIESTINKKKYLITYVKSSTLDWYFVSVRPYNELFSNIYELRNWTLLVAVILCVIGGVIALVVTGNLYNPIKALVDKVSERGVTAKNASLLRLDEYNLLSEVFTNTLASAKTLENNLMRSTQAMKNSYMFNLLKGNSNESYFSPDIEQKWQNELKGPYLLAILIKIDSFQAFKLKYNAIDRGLVRFAVSNIAHELVNKVYPNEIAMIEEEETALIVQMPHSEFGEALYLTLAEIQETIQNYYKISVSVSIGDPCTHFLDIRNSYQSAQLYMKQRLFWGNGSILDATKARREQELPSRYPISSERKLIDVIKLCQPKSIQREIDDWIVHLSNNSYSQAIQYTNFLFLAIIREFETMTEWWGLDPNELYTAMNDVHAAETLEEIRKRLKDFCFRIMSMIEENKNNLTTVKIAKVIEEVKQYLHAKYTDPGISLESASDHVELSSGYIGKLFKTVTGSSFNDYVTSIRMEKAKELLLETSYTVAQIGERVGIYNVSYFSTLFKKKHGMTPSQFREQPRGE</sequence>
<dbReference type="SMART" id="SM00342">
    <property type="entry name" value="HTH_ARAC"/>
    <property type="match status" value="1"/>
</dbReference>
<dbReference type="Pfam" id="PF12833">
    <property type="entry name" value="HTH_18"/>
    <property type="match status" value="1"/>
</dbReference>
<dbReference type="InterPro" id="IPR009057">
    <property type="entry name" value="Homeodomain-like_sf"/>
</dbReference>
<dbReference type="InterPro" id="IPR018060">
    <property type="entry name" value="HTH_AraC"/>
</dbReference>
<protein>
    <submittedName>
        <fullName evidence="11">HTH-type transcriptional regulator YesS</fullName>
    </submittedName>
</protein>
<evidence type="ECO:0000256" key="6">
    <source>
        <dbReference type="ARBA" id="ARBA00023125"/>
    </source>
</evidence>
<dbReference type="EMBL" id="BMGR01000005">
    <property type="protein sequence ID" value="GGG01285.1"/>
    <property type="molecule type" value="Genomic_DNA"/>
</dbReference>
<dbReference type="PRINTS" id="PR00032">
    <property type="entry name" value="HTHARAC"/>
</dbReference>
<keyword evidence="2" id="KW-1003">Cell membrane</keyword>
<keyword evidence="7 9" id="KW-0472">Membrane</keyword>
<feature type="transmembrane region" description="Helical" evidence="9">
    <location>
        <begin position="290"/>
        <end position="314"/>
    </location>
</feature>
<dbReference type="Gene3D" id="1.10.10.60">
    <property type="entry name" value="Homeodomain-like"/>
    <property type="match status" value="2"/>
</dbReference>
<proteinExistence type="predicted"/>
<evidence type="ECO:0000256" key="9">
    <source>
        <dbReference type="SAM" id="Phobius"/>
    </source>
</evidence>
<keyword evidence="4 9" id="KW-1133">Transmembrane helix</keyword>
<gene>
    <name evidence="11" type="primary">yesS</name>
    <name evidence="11" type="ORF">GCM10010916_18030</name>
</gene>
<accession>A0A917FU16</accession>
<dbReference type="InterPro" id="IPR020449">
    <property type="entry name" value="Tscrpt_reg_AraC-type_HTH"/>
</dbReference>
<keyword evidence="3 9" id="KW-0812">Transmembrane</keyword>
<feature type="domain" description="HTH araC/xylS-type" evidence="10">
    <location>
        <begin position="660"/>
        <end position="759"/>
    </location>
</feature>
<feature type="transmembrane region" description="Helical" evidence="9">
    <location>
        <begin position="16"/>
        <end position="39"/>
    </location>
</feature>
<evidence type="ECO:0000313" key="11">
    <source>
        <dbReference type="EMBL" id="GGG01285.1"/>
    </source>
</evidence>
<keyword evidence="6" id="KW-0238">DNA-binding</keyword>